<proteinExistence type="predicted"/>
<dbReference type="CDD" id="cd04301">
    <property type="entry name" value="NAT_SF"/>
    <property type="match status" value="1"/>
</dbReference>
<organism evidence="2 3">
    <name type="scientific">Amazonocrinis nigriterrae CENA67</name>
    <dbReference type="NCBI Taxonomy" id="2794033"/>
    <lineage>
        <taxon>Bacteria</taxon>
        <taxon>Bacillati</taxon>
        <taxon>Cyanobacteriota</taxon>
        <taxon>Cyanophyceae</taxon>
        <taxon>Nostocales</taxon>
        <taxon>Nostocaceae</taxon>
        <taxon>Amazonocrinis</taxon>
        <taxon>Amazonocrinis nigriterrae</taxon>
    </lineage>
</organism>
<accession>A0A8J7HUV3</accession>
<sequence>MVDQELVILLRFGFNDAVKLVVTEQLSTEVIGNAGNQRPEIAQRIGFLPVHSVSSQRCAERDSLAQDLFQKFWPNANPSSRNGEHSYRDCLHLASHKLCGGNVFVTRDETLHKKVTTHGASFGITALSPKEAVARIQKELPLLTGIEASSPVIRLSQPDDKDTLKNLLQPLKDSYLDFDKWLNKTLNDSNASISIASIENQPISAVAIWKKKDKITAKLSLFYIAPESRKTGLGQHLLFYCIREWIRNRFEKIIVTLSEQNAELITFFTKYGFRIEGISQRRYQRADGNNSAELVLAKHCFYRRITEVNINQFTDELVNTVFLIPQKEQIIHHKNWFIPPQNSNIQTQLYNNRLILNVNNQEINNFAISDLEVLFYPVRFAFNNRQAYLVPIKPKWANQMIQINNTQNILQNKSTINVYDRLFLRTDNVYYCHPWCIYEDVVGAPILFYISSPQSIIGGIGYILERRIALPEELFLQFGGIGVYQISDIQNHIKRRGSGAGCAMALRFGWWVPFPNPIHHSRFSQFGINGVPQHMQSISYQQYENIMKEGGLEW</sequence>
<dbReference type="SUPFAM" id="SSF55729">
    <property type="entry name" value="Acyl-CoA N-acyltransferases (Nat)"/>
    <property type="match status" value="1"/>
</dbReference>
<dbReference type="AlphaFoldDB" id="A0A8J7HUV3"/>
<evidence type="ECO:0000313" key="2">
    <source>
        <dbReference type="EMBL" id="MBH8564018.1"/>
    </source>
</evidence>
<feature type="domain" description="N-acetyltransferase" evidence="1">
    <location>
        <begin position="151"/>
        <end position="301"/>
    </location>
</feature>
<dbReference type="GO" id="GO:0016747">
    <property type="term" value="F:acyltransferase activity, transferring groups other than amino-acyl groups"/>
    <property type="evidence" value="ECO:0007669"/>
    <property type="project" value="InterPro"/>
</dbReference>
<name>A0A8J7HUV3_9NOST</name>
<dbReference type="RefSeq" id="WP_214662624.1">
    <property type="nucleotide sequence ID" value="NZ_JAECZC010000033.1"/>
</dbReference>
<comment type="caution">
    <text evidence="2">The sequence shown here is derived from an EMBL/GenBank/DDBJ whole genome shotgun (WGS) entry which is preliminary data.</text>
</comment>
<dbReference type="EMBL" id="JAECZC010000033">
    <property type="protein sequence ID" value="MBH8564018.1"/>
    <property type="molecule type" value="Genomic_DNA"/>
</dbReference>
<dbReference type="InterPro" id="IPR016181">
    <property type="entry name" value="Acyl_CoA_acyltransferase"/>
</dbReference>
<gene>
    <name evidence="2" type="ORF">I8748_17810</name>
</gene>
<dbReference type="Proteomes" id="UP000632766">
    <property type="component" value="Unassembled WGS sequence"/>
</dbReference>
<dbReference type="Pfam" id="PF13673">
    <property type="entry name" value="Acetyltransf_10"/>
    <property type="match status" value="1"/>
</dbReference>
<evidence type="ECO:0000313" key="3">
    <source>
        <dbReference type="Proteomes" id="UP000632766"/>
    </source>
</evidence>
<dbReference type="Gene3D" id="3.40.630.30">
    <property type="match status" value="1"/>
</dbReference>
<dbReference type="PROSITE" id="PS51186">
    <property type="entry name" value="GNAT"/>
    <property type="match status" value="1"/>
</dbReference>
<reference evidence="2 3" key="1">
    <citation type="journal article" date="2021" name="Int. J. Syst. Evol. Microbiol.">
        <title>Amazonocrinis nigriterrae gen. nov., sp. nov., Atlanticothrix silvestris gen. nov., sp. nov. and Dendronalium phyllosphericum gen. nov., sp. nov., nostocacean cyanobacteria from Brazilian environments.</title>
        <authorList>
            <person name="Alvarenga D.O."/>
            <person name="Andreote A.P.D."/>
            <person name="Branco L.H.Z."/>
            <person name="Delbaje E."/>
            <person name="Cruz R.B."/>
            <person name="Varani A.M."/>
            <person name="Fiore M.F."/>
        </authorList>
    </citation>
    <scope>NUCLEOTIDE SEQUENCE [LARGE SCALE GENOMIC DNA]</scope>
    <source>
        <strain evidence="2 3">CENA67</strain>
    </source>
</reference>
<protein>
    <submittedName>
        <fullName evidence="2">GNAT family N-acetyltransferase</fullName>
    </submittedName>
</protein>
<dbReference type="InterPro" id="IPR000182">
    <property type="entry name" value="GNAT_dom"/>
</dbReference>
<keyword evidence="3" id="KW-1185">Reference proteome</keyword>
<evidence type="ECO:0000259" key="1">
    <source>
        <dbReference type="PROSITE" id="PS51186"/>
    </source>
</evidence>